<protein>
    <submittedName>
        <fullName evidence="5">Transcriptional regulator TetR family</fullName>
    </submittedName>
</protein>
<evidence type="ECO:0000256" key="2">
    <source>
        <dbReference type="PROSITE-ProRule" id="PRU00335"/>
    </source>
</evidence>
<gene>
    <name evidence="5" type="ORF">PAI11_23710</name>
</gene>
<sequence length="200" mass="21737">MATARLTAEERREQVLEVATTLVAARGFDATPTAAIAEGAGISHAYLFRLFPAKLDLVRALVARCNARVEHVMDRAATEARAAGEEPLPAMGRAYSELLADRDQLLLQLHAHAASPTMPEVREAMRESFERLSALVRREADVTPEEVRAFFAQGMLCNVMAALDLYGVDADWARTLTGAPPWSDDESCAPPRPEGPPARA</sequence>
<keyword evidence="6" id="KW-1185">Reference proteome</keyword>
<accession>H0E6C1</accession>
<reference evidence="5 6" key="1">
    <citation type="journal article" date="2013" name="Biodegradation">
        <title>Quantitative proteomic analysis of ibuprofen-degrading Patulibacter sp. strain I11.</title>
        <authorList>
            <person name="Almeida B."/>
            <person name="Kjeldal H."/>
            <person name="Lolas I."/>
            <person name="Knudsen A.D."/>
            <person name="Carvalho G."/>
            <person name="Nielsen K.L."/>
            <person name="Barreto Crespo M.T."/>
            <person name="Stensballe A."/>
            <person name="Nielsen J.L."/>
        </authorList>
    </citation>
    <scope>NUCLEOTIDE SEQUENCE [LARGE SCALE GENOMIC DNA]</scope>
    <source>
        <strain evidence="5 6">I11</strain>
    </source>
</reference>
<keyword evidence="1 2" id="KW-0238">DNA-binding</keyword>
<dbReference type="InterPro" id="IPR001647">
    <property type="entry name" value="HTH_TetR"/>
</dbReference>
<name>H0E6C1_9ACTN</name>
<dbReference type="Gene3D" id="1.10.357.10">
    <property type="entry name" value="Tetracycline Repressor, domain 2"/>
    <property type="match status" value="1"/>
</dbReference>
<evidence type="ECO:0000313" key="6">
    <source>
        <dbReference type="Proteomes" id="UP000005143"/>
    </source>
</evidence>
<feature type="DNA-binding region" description="H-T-H motif" evidence="2">
    <location>
        <begin position="32"/>
        <end position="51"/>
    </location>
</feature>
<dbReference type="PROSITE" id="PS50977">
    <property type="entry name" value="HTH_TETR_2"/>
    <property type="match status" value="1"/>
</dbReference>
<dbReference type="Proteomes" id="UP000005143">
    <property type="component" value="Unassembled WGS sequence"/>
</dbReference>
<organism evidence="5 6">
    <name type="scientific">Patulibacter medicamentivorans</name>
    <dbReference type="NCBI Taxonomy" id="1097667"/>
    <lineage>
        <taxon>Bacteria</taxon>
        <taxon>Bacillati</taxon>
        <taxon>Actinomycetota</taxon>
        <taxon>Thermoleophilia</taxon>
        <taxon>Solirubrobacterales</taxon>
        <taxon>Patulibacteraceae</taxon>
        <taxon>Patulibacter</taxon>
    </lineage>
</organism>
<feature type="compositionally biased region" description="Pro residues" evidence="3">
    <location>
        <begin position="190"/>
        <end position="200"/>
    </location>
</feature>
<dbReference type="Pfam" id="PF00440">
    <property type="entry name" value="TetR_N"/>
    <property type="match status" value="1"/>
</dbReference>
<comment type="caution">
    <text evidence="5">The sequence shown here is derived from an EMBL/GenBank/DDBJ whole genome shotgun (WGS) entry which is preliminary data.</text>
</comment>
<feature type="domain" description="HTH tetR-type" evidence="4">
    <location>
        <begin position="9"/>
        <end position="69"/>
    </location>
</feature>
<dbReference type="GO" id="GO:0003700">
    <property type="term" value="F:DNA-binding transcription factor activity"/>
    <property type="evidence" value="ECO:0007669"/>
    <property type="project" value="TreeGrafter"/>
</dbReference>
<dbReference type="PRINTS" id="PR00455">
    <property type="entry name" value="HTHTETR"/>
</dbReference>
<feature type="region of interest" description="Disordered" evidence="3">
    <location>
        <begin position="178"/>
        <end position="200"/>
    </location>
</feature>
<evidence type="ECO:0000259" key="4">
    <source>
        <dbReference type="PROSITE" id="PS50977"/>
    </source>
</evidence>
<dbReference type="InterPro" id="IPR009057">
    <property type="entry name" value="Homeodomain-like_sf"/>
</dbReference>
<dbReference type="InterPro" id="IPR050109">
    <property type="entry name" value="HTH-type_TetR-like_transc_reg"/>
</dbReference>
<dbReference type="PANTHER" id="PTHR30055:SF146">
    <property type="entry name" value="HTH-TYPE TRANSCRIPTIONAL DUAL REGULATOR CECR"/>
    <property type="match status" value="1"/>
</dbReference>
<evidence type="ECO:0000256" key="1">
    <source>
        <dbReference type="ARBA" id="ARBA00023125"/>
    </source>
</evidence>
<proteinExistence type="predicted"/>
<evidence type="ECO:0000313" key="5">
    <source>
        <dbReference type="EMBL" id="EHN10765.1"/>
    </source>
</evidence>
<dbReference type="RefSeq" id="WP_007575244.1">
    <property type="nucleotide sequence ID" value="NZ_AGUD01000202.1"/>
</dbReference>
<dbReference type="PANTHER" id="PTHR30055">
    <property type="entry name" value="HTH-TYPE TRANSCRIPTIONAL REGULATOR RUTR"/>
    <property type="match status" value="1"/>
</dbReference>
<dbReference type="GO" id="GO:0000976">
    <property type="term" value="F:transcription cis-regulatory region binding"/>
    <property type="evidence" value="ECO:0007669"/>
    <property type="project" value="TreeGrafter"/>
</dbReference>
<dbReference type="EMBL" id="AGUD01000202">
    <property type="protein sequence ID" value="EHN10765.1"/>
    <property type="molecule type" value="Genomic_DNA"/>
</dbReference>
<dbReference type="AlphaFoldDB" id="H0E6C1"/>
<dbReference type="SUPFAM" id="SSF46689">
    <property type="entry name" value="Homeodomain-like"/>
    <property type="match status" value="1"/>
</dbReference>
<evidence type="ECO:0000256" key="3">
    <source>
        <dbReference type="SAM" id="MobiDB-lite"/>
    </source>
</evidence>